<dbReference type="EC" id="3.1.1.-" evidence="3"/>
<feature type="signal peptide" evidence="3">
    <location>
        <begin position="1"/>
        <end position="17"/>
    </location>
</feature>
<dbReference type="Proteomes" id="UP001363151">
    <property type="component" value="Unassembled WGS sequence"/>
</dbReference>
<dbReference type="InterPro" id="IPR019826">
    <property type="entry name" value="Carboxylesterase_B_AS"/>
</dbReference>
<evidence type="ECO:0000313" key="5">
    <source>
        <dbReference type="EMBL" id="KAK7250315.1"/>
    </source>
</evidence>
<organism evidence="5 6">
    <name type="scientific">Aureococcus anophagefferens</name>
    <name type="common">Harmful bloom alga</name>
    <dbReference type="NCBI Taxonomy" id="44056"/>
    <lineage>
        <taxon>Eukaryota</taxon>
        <taxon>Sar</taxon>
        <taxon>Stramenopiles</taxon>
        <taxon>Ochrophyta</taxon>
        <taxon>Pelagophyceae</taxon>
        <taxon>Pelagomonadales</taxon>
        <taxon>Pelagomonadaceae</taxon>
        <taxon>Aureococcus</taxon>
    </lineage>
</organism>
<sequence>MPARALAAALTIALGAAHRPSVKVGNGTVVGTVNGSLHVFAGITYATAPRFAPPVAAAVEGTFDASRFGPACLQWGLDGAVIGDEECLTLNVFAPAARAAPRAVMVFIHGGGLTSGAATTYDFKDLATQGDLVVVSIQYRLSSMGWLAVPGAVAANNAGLWDQIAALRWVHDHIAGFGGDAARVTIFGQSAGGTSVLLLASSPPAKGLFARAIAESPWWASNQIGGAAPDVAADVIWGDCWCDVVNCSFTGDALGRELRAANATELVEACYVVAVVPDGVAVPAPLMDALCAGDADPFGDALDDPGFEMIVGSNHDEYRYWLMGVGNASATEADIADELVGYVGRNVLEMNLDLAVNRTLGWTERCRAAARDDLLRRIYSAYAGHSPFEHAVDFTTDFWFTNDVEADTVMPLKTMHCTELPYVLGFEGFVWRYNSSDEDAVRDYFHAPTKAMRETKVFTQDLWIDFATRGFHDDTWPAITSAAGEPHARTSTGADGGRVARAATTRAGFDVARDPYCELPKLREAASRACLDGDFQSSSGDGRFAPSSAASVARSAARAAPTSATVASIFRRALP</sequence>
<feature type="chain" id="PRO_5044978682" description="Carboxylic ester hydrolase" evidence="3">
    <location>
        <begin position="18"/>
        <end position="575"/>
    </location>
</feature>
<evidence type="ECO:0000256" key="2">
    <source>
        <dbReference type="ARBA" id="ARBA00022801"/>
    </source>
</evidence>
<keyword evidence="6" id="KW-1185">Reference proteome</keyword>
<dbReference type="Gene3D" id="3.40.50.1820">
    <property type="entry name" value="alpha/beta hydrolase"/>
    <property type="match status" value="1"/>
</dbReference>
<protein>
    <recommendedName>
        <fullName evidence="3">Carboxylic ester hydrolase</fullName>
        <ecNumber evidence="3">3.1.1.-</ecNumber>
    </recommendedName>
</protein>
<accession>A0ABR1GAV3</accession>
<dbReference type="SUPFAM" id="SSF53474">
    <property type="entry name" value="alpha/beta-Hydrolases"/>
    <property type="match status" value="1"/>
</dbReference>
<name>A0ABR1GAV3_AURAN</name>
<reference evidence="5 6" key="1">
    <citation type="submission" date="2024-03" db="EMBL/GenBank/DDBJ databases">
        <title>Aureococcus anophagefferens CCMP1851 and Kratosvirus quantuckense: Draft genome of a second virus-susceptible host strain in the model system.</title>
        <authorList>
            <person name="Chase E."/>
            <person name="Truchon A.R."/>
            <person name="Schepens W."/>
            <person name="Wilhelm S.W."/>
        </authorList>
    </citation>
    <scope>NUCLEOTIDE SEQUENCE [LARGE SCALE GENOMIC DNA]</scope>
    <source>
        <strain evidence="5 6">CCMP1851</strain>
    </source>
</reference>
<dbReference type="EMBL" id="JBBJCI010000037">
    <property type="protein sequence ID" value="KAK7250315.1"/>
    <property type="molecule type" value="Genomic_DNA"/>
</dbReference>
<comment type="caution">
    <text evidence="5">The sequence shown here is derived from an EMBL/GenBank/DDBJ whole genome shotgun (WGS) entry which is preliminary data.</text>
</comment>
<dbReference type="Pfam" id="PF00135">
    <property type="entry name" value="COesterase"/>
    <property type="match status" value="1"/>
</dbReference>
<dbReference type="PANTHER" id="PTHR11559">
    <property type="entry name" value="CARBOXYLESTERASE"/>
    <property type="match status" value="1"/>
</dbReference>
<dbReference type="InterPro" id="IPR050309">
    <property type="entry name" value="Type-B_Carboxylest/Lipase"/>
</dbReference>
<evidence type="ECO:0000256" key="3">
    <source>
        <dbReference type="RuleBase" id="RU361235"/>
    </source>
</evidence>
<evidence type="ECO:0000256" key="1">
    <source>
        <dbReference type="ARBA" id="ARBA00005964"/>
    </source>
</evidence>
<evidence type="ECO:0000259" key="4">
    <source>
        <dbReference type="Pfam" id="PF00135"/>
    </source>
</evidence>
<gene>
    <name evidence="5" type="ORF">SO694_00007317</name>
</gene>
<evidence type="ECO:0000313" key="6">
    <source>
        <dbReference type="Proteomes" id="UP001363151"/>
    </source>
</evidence>
<dbReference type="PROSITE" id="PS00122">
    <property type="entry name" value="CARBOXYLESTERASE_B_1"/>
    <property type="match status" value="1"/>
</dbReference>
<proteinExistence type="inferred from homology"/>
<keyword evidence="3" id="KW-0732">Signal</keyword>
<dbReference type="InterPro" id="IPR029058">
    <property type="entry name" value="AB_hydrolase_fold"/>
</dbReference>
<keyword evidence="2 3" id="KW-0378">Hydrolase</keyword>
<feature type="domain" description="Carboxylesterase type B" evidence="4">
    <location>
        <begin position="20"/>
        <end position="425"/>
    </location>
</feature>
<comment type="similarity">
    <text evidence="1 3">Belongs to the type-B carboxylesterase/lipase family.</text>
</comment>
<dbReference type="InterPro" id="IPR002018">
    <property type="entry name" value="CarbesteraseB"/>
</dbReference>